<reference evidence="1 2" key="1">
    <citation type="submission" date="2021-02" db="EMBL/GenBank/DDBJ databases">
        <title>De Novo genome assembly of isolated myxobacteria.</title>
        <authorList>
            <person name="Stevens D.C."/>
        </authorList>
    </citation>
    <scope>NUCLEOTIDE SEQUENCE [LARGE SCALE GENOMIC DNA]</scope>
    <source>
        <strain evidence="2">SCPEA02</strain>
    </source>
</reference>
<accession>A0ABX7NTM8</accession>
<organism evidence="1 2">
    <name type="scientific">Pyxidicoccus parkwayensis</name>
    <dbReference type="NCBI Taxonomy" id="2813578"/>
    <lineage>
        <taxon>Bacteria</taxon>
        <taxon>Pseudomonadati</taxon>
        <taxon>Myxococcota</taxon>
        <taxon>Myxococcia</taxon>
        <taxon>Myxococcales</taxon>
        <taxon>Cystobacterineae</taxon>
        <taxon>Myxococcaceae</taxon>
        <taxon>Pyxidicoccus</taxon>
    </lineage>
</organism>
<dbReference type="NCBIfam" id="TIGR02270">
    <property type="entry name" value="TIGR02270 family protein"/>
    <property type="match status" value="1"/>
</dbReference>
<gene>
    <name evidence="1" type="ORF">JY651_44270</name>
</gene>
<evidence type="ECO:0000313" key="2">
    <source>
        <dbReference type="Proteomes" id="UP000662747"/>
    </source>
</evidence>
<sequence length="430" mass="47440">MMDVLEEHLDEATFLWSQWERALVSAECDLQATTRREERLLAHLDGLVVGGESAMSELLLPGLTTDESERISASTFALLAGNGAPALEKVLQVFDMGEAVQRTAVGRALELSAKNELEPVLRRRLAADDKALQLMAFQVLAFRGEVPQETRKEWLHHDDAEHVIAALRDVRPLPRDIVNGLLPQLLVDPRSGVSGAAIMAGLVCGTRMAWNACRRVAEEGGPGRRQCLVMLALGGDEQDSEWLVGLLRQPKLRPDVLWALGFSGQSSVADACLEWMDDPQVAALAGEAFSAITGLKLEGEYQRVPEETEALIPLEQEDLDANLVPPPEASLPIPVRSTVEAWWRKARKNFERGIRYLRGSRLDTAALLAALEREPMRRRHVLALELYIRSRGAHAVQTRAFMGRQHAELAAARAARTSFSMGPFAKNFGN</sequence>
<keyword evidence="2" id="KW-1185">Reference proteome</keyword>
<name>A0ABX7NTM8_9BACT</name>
<protein>
    <submittedName>
        <fullName evidence="1">TIGR02270 family protein</fullName>
    </submittedName>
</protein>
<proteinExistence type="predicted"/>
<dbReference type="Proteomes" id="UP000662747">
    <property type="component" value="Chromosome"/>
</dbReference>
<dbReference type="InterPro" id="IPR011959">
    <property type="entry name" value="CHP02270"/>
</dbReference>
<evidence type="ECO:0000313" key="1">
    <source>
        <dbReference type="EMBL" id="QSQ22083.1"/>
    </source>
</evidence>
<dbReference type="EMBL" id="CP071090">
    <property type="protein sequence ID" value="QSQ22083.1"/>
    <property type="molecule type" value="Genomic_DNA"/>
</dbReference>